<dbReference type="RefSeq" id="WP_250861125.1">
    <property type="nucleotide sequence ID" value="NZ_JAGSOJ010000004.1"/>
</dbReference>
<comment type="caution">
    <text evidence="2">The sequence shown here is derived from an EMBL/GenBank/DDBJ whole genome shotgun (WGS) entry which is preliminary data.</text>
</comment>
<proteinExistence type="predicted"/>
<dbReference type="EMBL" id="JAGSOJ010000004">
    <property type="protein sequence ID" value="MCM1991994.1"/>
    <property type="molecule type" value="Genomic_DNA"/>
</dbReference>
<evidence type="ECO:0000313" key="2">
    <source>
        <dbReference type="EMBL" id="MCM1991994.1"/>
    </source>
</evidence>
<protein>
    <submittedName>
        <fullName evidence="2">Uncharacterized protein</fullName>
    </submittedName>
</protein>
<keyword evidence="1" id="KW-1133">Transmembrane helix</keyword>
<sequence>MKASYDEENIDRKDIILLEQEVDVDKLLMELEDDELIEFDFKDREGGVNGTSFNQQVMNRIDDYYPQILDVEVVESIQNEMYIRGRERLMLVYLVLVAVSMFLFSTGIFRDIFEIFIL</sequence>
<reference evidence="2" key="2">
    <citation type="submission" date="2021-04" db="EMBL/GenBank/DDBJ databases">
        <authorList>
            <person name="Dong X."/>
        </authorList>
    </citation>
    <scope>NUCLEOTIDE SEQUENCE</scope>
    <source>
        <strain evidence="2">ZWT</strain>
    </source>
</reference>
<dbReference type="AlphaFoldDB" id="A0A9J6P5A4"/>
<accession>A0A9J6P5A4</accession>
<evidence type="ECO:0000313" key="3">
    <source>
        <dbReference type="Proteomes" id="UP001056429"/>
    </source>
</evidence>
<gene>
    <name evidence="2" type="ORF">KDK92_19810</name>
</gene>
<keyword evidence="1" id="KW-0812">Transmembrane</keyword>
<dbReference type="Proteomes" id="UP001056429">
    <property type="component" value="Unassembled WGS sequence"/>
</dbReference>
<evidence type="ECO:0000256" key="1">
    <source>
        <dbReference type="SAM" id="Phobius"/>
    </source>
</evidence>
<name>A0A9J6P5A4_9CLOT</name>
<feature type="transmembrane region" description="Helical" evidence="1">
    <location>
        <begin position="90"/>
        <end position="109"/>
    </location>
</feature>
<keyword evidence="1" id="KW-0472">Membrane</keyword>
<reference evidence="2" key="1">
    <citation type="journal article" date="2021" name="mSystems">
        <title>Bacteria and Archaea Synergistically Convert Glycine Betaine to Biogenic Methane in the Formosa Cold Seep of the South China Sea.</title>
        <authorList>
            <person name="Li L."/>
            <person name="Zhang W."/>
            <person name="Zhang S."/>
            <person name="Song L."/>
            <person name="Sun Q."/>
            <person name="Zhang H."/>
            <person name="Xiang H."/>
            <person name="Dong X."/>
        </authorList>
    </citation>
    <scope>NUCLEOTIDE SEQUENCE</scope>
    <source>
        <strain evidence="2">ZWT</strain>
    </source>
</reference>
<keyword evidence="3" id="KW-1185">Reference proteome</keyword>
<organism evidence="2 3">
    <name type="scientific">Oceanirhabdus seepicola</name>
    <dbReference type="NCBI Taxonomy" id="2828781"/>
    <lineage>
        <taxon>Bacteria</taxon>
        <taxon>Bacillati</taxon>
        <taxon>Bacillota</taxon>
        <taxon>Clostridia</taxon>
        <taxon>Eubacteriales</taxon>
        <taxon>Clostridiaceae</taxon>
        <taxon>Oceanirhabdus</taxon>
    </lineage>
</organism>